<sequence length="101" mass="11988">MLMVTTNLNYYTPNHLFIKRKSSLNYNEYFDDKNENFKKCTRTPHITMCLFFRRTIISSFLSFQLSFYNGVGFFSRPNNFATIKVRKSNSSTDRKSSLILE</sequence>
<gene>
    <name evidence="1" type="ORF">WA026_018385</name>
</gene>
<protein>
    <submittedName>
        <fullName evidence="1">Uncharacterized protein</fullName>
    </submittedName>
</protein>
<comment type="caution">
    <text evidence="1">The sequence shown here is derived from an EMBL/GenBank/DDBJ whole genome shotgun (WGS) entry which is preliminary data.</text>
</comment>
<accession>A0AAW1V0R8</accession>
<evidence type="ECO:0000313" key="2">
    <source>
        <dbReference type="Proteomes" id="UP001431783"/>
    </source>
</evidence>
<keyword evidence="2" id="KW-1185">Reference proteome</keyword>
<name>A0AAW1V0R8_9CUCU</name>
<proteinExistence type="predicted"/>
<evidence type="ECO:0000313" key="1">
    <source>
        <dbReference type="EMBL" id="KAK9886734.1"/>
    </source>
</evidence>
<dbReference type="Proteomes" id="UP001431783">
    <property type="component" value="Unassembled WGS sequence"/>
</dbReference>
<organism evidence="1 2">
    <name type="scientific">Henosepilachna vigintioctopunctata</name>
    <dbReference type="NCBI Taxonomy" id="420089"/>
    <lineage>
        <taxon>Eukaryota</taxon>
        <taxon>Metazoa</taxon>
        <taxon>Ecdysozoa</taxon>
        <taxon>Arthropoda</taxon>
        <taxon>Hexapoda</taxon>
        <taxon>Insecta</taxon>
        <taxon>Pterygota</taxon>
        <taxon>Neoptera</taxon>
        <taxon>Endopterygota</taxon>
        <taxon>Coleoptera</taxon>
        <taxon>Polyphaga</taxon>
        <taxon>Cucujiformia</taxon>
        <taxon>Coccinelloidea</taxon>
        <taxon>Coccinellidae</taxon>
        <taxon>Epilachninae</taxon>
        <taxon>Epilachnini</taxon>
        <taxon>Henosepilachna</taxon>
    </lineage>
</organism>
<dbReference type="EMBL" id="JARQZJ010000102">
    <property type="protein sequence ID" value="KAK9886734.1"/>
    <property type="molecule type" value="Genomic_DNA"/>
</dbReference>
<dbReference type="AlphaFoldDB" id="A0AAW1V0R8"/>
<reference evidence="1 2" key="1">
    <citation type="submission" date="2023-03" db="EMBL/GenBank/DDBJ databases">
        <title>Genome insight into feeding habits of ladybird beetles.</title>
        <authorList>
            <person name="Li H.-S."/>
            <person name="Huang Y.-H."/>
            <person name="Pang H."/>
        </authorList>
    </citation>
    <scope>NUCLEOTIDE SEQUENCE [LARGE SCALE GENOMIC DNA]</scope>
    <source>
        <strain evidence="1">SYSU_2023b</strain>
        <tissue evidence="1">Whole body</tissue>
    </source>
</reference>